<dbReference type="OrthoDB" id="7063432at2"/>
<proteinExistence type="predicted"/>
<dbReference type="EMBL" id="CP025958">
    <property type="protein sequence ID" value="AWM42189.1"/>
    <property type="molecule type" value="Genomic_DNA"/>
</dbReference>
<sequence>MQQRICRTYGAGFEPPAPGSKVGLAIPTLDRIPIHGVRLAPTDTTCGWYIYAGGEWSDAADFYQPLCVEHMADYCRLAVPFLGLPPGWRFMIDGQGFIDVWQDAEPGAPADTAV</sequence>
<organism evidence="2 3">
    <name type="scientific">Gemmata obscuriglobus</name>
    <dbReference type="NCBI Taxonomy" id="114"/>
    <lineage>
        <taxon>Bacteria</taxon>
        <taxon>Pseudomonadati</taxon>
        <taxon>Planctomycetota</taxon>
        <taxon>Planctomycetia</taxon>
        <taxon>Gemmatales</taxon>
        <taxon>Gemmataceae</taxon>
        <taxon>Gemmata</taxon>
    </lineage>
</organism>
<dbReference type="Proteomes" id="UP000245802">
    <property type="component" value="Chromosome"/>
</dbReference>
<dbReference type="KEGG" id="gog:C1280_09555"/>
<feature type="domain" description="Imm33-like" evidence="1">
    <location>
        <begin position="2"/>
        <end position="103"/>
    </location>
</feature>
<evidence type="ECO:0000259" key="1">
    <source>
        <dbReference type="Pfam" id="PF24719"/>
    </source>
</evidence>
<dbReference type="AlphaFoldDB" id="A0A2Z3H5S7"/>
<name>A0A2Z3H5S7_9BACT</name>
<dbReference type="InterPro" id="IPR056509">
    <property type="entry name" value="Imm33-like"/>
</dbReference>
<dbReference type="Pfam" id="PF24719">
    <property type="entry name" value="Imm33-like"/>
    <property type="match status" value="1"/>
</dbReference>
<gene>
    <name evidence="2" type="ORF">C1280_09555</name>
</gene>
<accession>A0A2Z3H5S7</accession>
<protein>
    <recommendedName>
        <fullName evidence="1">Imm33-like domain-containing protein</fullName>
    </recommendedName>
</protein>
<evidence type="ECO:0000313" key="3">
    <source>
        <dbReference type="Proteomes" id="UP000245802"/>
    </source>
</evidence>
<reference evidence="2 3" key="1">
    <citation type="submission" date="2018-01" db="EMBL/GenBank/DDBJ databases">
        <title>G. obscuriglobus.</title>
        <authorList>
            <person name="Franke J."/>
            <person name="Blomberg W."/>
            <person name="Selmecki A."/>
        </authorList>
    </citation>
    <scope>NUCLEOTIDE SEQUENCE [LARGE SCALE GENOMIC DNA]</scope>
    <source>
        <strain evidence="2 3">DSM 5831</strain>
    </source>
</reference>
<keyword evidence="3" id="KW-1185">Reference proteome</keyword>
<evidence type="ECO:0000313" key="2">
    <source>
        <dbReference type="EMBL" id="AWM42189.1"/>
    </source>
</evidence>